<accession>A0A1G9VBK9</accession>
<name>A0A1G9VBK9_9ACTN</name>
<sequence>MAGTIIWNDQFYPGRGVNSQTQQTYNLGLEFSDPIAEAPGQRSQYYLETLTSTHDLMRSLNISASASLGVGAFSVSAEFELSKNTEMSSYYTYALVRVQVLNPPLVIRNPRLTQEARQLLEQRGWREFAAAYGWEYITGKVTGGAFYGLIECQTTTVQQQQSIRAQLSASYGPFKGEGEVSSELKESMSQVGLNVSVIRTGDQGPFPVSFDEMLEAARKYPDRVAAGASPVVVSALVNDYRSSVPLPPVPPEDSLEVLQQRLTLEDLGREYVRLRDYKATLDFVLGRDLSEFDDFRDLDAAALEAQRKRYQDSQRATVAELNAITDRARRCLADIRQCDTYATTVETLQTPTIGGNLMNLRELEKRVAGLETSLIPIGTIVPFSGSLAEAEAKREHGWWMCDGRLITDPSSPLTGRNTPDLRDRFLMGSGHPPAFPPGGRGGGTQATVPDREVWVTSDWFTAEVRPNTPVGVRVGEEWIDRHHITSRGIVPGATVQTVPPFTAVIYLVKVR</sequence>
<dbReference type="OrthoDB" id="15609at2"/>
<evidence type="ECO:0000313" key="1">
    <source>
        <dbReference type="EMBL" id="SDM69549.1"/>
    </source>
</evidence>
<dbReference type="EMBL" id="FNHE01000008">
    <property type="protein sequence ID" value="SDM69549.1"/>
    <property type="molecule type" value="Genomic_DNA"/>
</dbReference>
<dbReference type="AlphaFoldDB" id="A0A1G9VBK9"/>
<organism evidence="1 2">
    <name type="scientific">Geodermatophilus siccatus</name>
    <dbReference type="NCBI Taxonomy" id="1137991"/>
    <lineage>
        <taxon>Bacteria</taxon>
        <taxon>Bacillati</taxon>
        <taxon>Actinomycetota</taxon>
        <taxon>Actinomycetes</taxon>
        <taxon>Geodermatophilales</taxon>
        <taxon>Geodermatophilaceae</taxon>
        <taxon>Geodermatophilus</taxon>
    </lineage>
</organism>
<keyword evidence="2" id="KW-1185">Reference proteome</keyword>
<protein>
    <submittedName>
        <fullName evidence="1">Uncharacterized protein</fullName>
    </submittedName>
</protein>
<dbReference type="RefSeq" id="WP_139177152.1">
    <property type="nucleotide sequence ID" value="NZ_FNHE01000008.1"/>
</dbReference>
<dbReference type="Proteomes" id="UP000198680">
    <property type="component" value="Unassembled WGS sequence"/>
</dbReference>
<evidence type="ECO:0000313" key="2">
    <source>
        <dbReference type="Proteomes" id="UP000198680"/>
    </source>
</evidence>
<reference evidence="2" key="1">
    <citation type="submission" date="2016-10" db="EMBL/GenBank/DDBJ databases">
        <authorList>
            <person name="Varghese N."/>
            <person name="Submissions S."/>
        </authorList>
    </citation>
    <scope>NUCLEOTIDE SEQUENCE [LARGE SCALE GENOMIC DNA]</scope>
    <source>
        <strain evidence="2">DSM 45419</strain>
    </source>
</reference>
<gene>
    <name evidence="1" type="ORF">SAMN05660642_03070</name>
</gene>
<dbReference type="SUPFAM" id="SSF88874">
    <property type="entry name" value="Receptor-binding domain of short tail fibre protein gp12"/>
    <property type="match status" value="1"/>
</dbReference>
<proteinExistence type="predicted"/>